<sequence length="897" mass="103349">MKIIYSPEFNSTSYINLQQRQGQLLGLKVCGSTELLSELELRAGIAVQELSEPERLVAHHDAIKESIKKTIFANSFAMDEIGVTRQLLNWRDNLLMAGWNPQEHRFTKKLENLAALEEETTPRSQADRWKKVHEYVKNHRLFSENDKIEVHASSELLPLVIRNTLDDLNNQGFVEYVQPTTTNSAYNLKVYKFKTRTIAYQWYLSQPDAIKDIDVTVSNDNCMLNDMAISFNKPVVNSKSSDSNPQILQLFKLGLSLFARPLNVYNLLSYLQVPGHPAKGVAFQLAKVLADEGGVNEKWDEVIQNHDFTNDKDEDEREECLSFISMVKEEFQSDHIPVEAIKSYANDLAHWCDKQIFSKHVSDERKAQLIVLSSFCRSLVQTLKDKKTVTSEELMVTIDGIYQPQSFTHFKAEKDSPDFISSVTQLADSVDNVCWLGCVGSSLSTYPYDFLNNEEIEKLNEQGVSIPSKTEFYSHYRQLQLNALQNIRQNLILVCWEYDGNELQEEHPLLTEFKSRYTDEQWARIVVQNEKPHLEEKKGEVVKLDILPNYQLDGTQLRALKRETESYSSISTLIQHPFDYTADYLLKLREPSVGQLDDLDTTKGNVAHLFIENLVKEFGTEMPNKYKELTDEEKNSRINIAISQKGAILLLPEYKMEQQQFVDKLKESALILVDIITQLGLQPVECEVKMNVQFEDIGSFEAKPDMVLQETNNPSHYVIFDFKWSESSSFEKKLKEKRAMQLEFYSQAATIHYQKQDKNAKIVGTAYYLFPLCKLFTTVFPESEHVVNVEVDYDAENRKLFEEIKNSYIYRRNELNNGKVEDSELCAIAELPYNKGTKGKLPLYPLEGQYKRENDKKCPYVKTDKPAFAKKVPNWGDSKADDREIKTTHSILKGRLL</sequence>
<reference evidence="2" key="1">
    <citation type="submission" date="2021-08" db="EMBL/GenBank/DDBJ databases">
        <title>Prevotella lacticifex sp. nov., isolated from rumen of cow.</title>
        <authorList>
            <person name="Shinkai T."/>
            <person name="Ikeyama N."/>
            <person name="Kumagai M."/>
            <person name="Ohmori H."/>
            <person name="Sakamoto M."/>
            <person name="Ohkuma M."/>
            <person name="Mitsumori M."/>
        </authorList>
    </citation>
    <scope>NUCLEOTIDE SEQUENCE</scope>
    <source>
        <strain evidence="2">JCM 8259</strain>
    </source>
</reference>
<comment type="caution">
    <text evidence="2">The sequence shown here is derived from an EMBL/GenBank/DDBJ whole genome shotgun (WGS) entry which is preliminary data.</text>
</comment>
<dbReference type="Pfam" id="PF12705">
    <property type="entry name" value="PDDEXK_1"/>
    <property type="match status" value="1"/>
</dbReference>
<dbReference type="RefSeq" id="WP_074683993.1">
    <property type="nucleotide sequence ID" value="NZ_BPTT01000001.1"/>
</dbReference>
<dbReference type="EMBL" id="BPTT01000001">
    <property type="protein sequence ID" value="GJG32779.1"/>
    <property type="molecule type" value="Genomic_DNA"/>
</dbReference>
<name>A0AA37MNS5_XYLRU</name>
<evidence type="ECO:0000313" key="2">
    <source>
        <dbReference type="EMBL" id="GJG32779.1"/>
    </source>
</evidence>
<dbReference type="Proteomes" id="UP000887097">
    <property type="component" value="Unassembled WGS sequence"/>
</dbReference>
<feature type="domain" description="PD-(D/E)XK endonuclease-like" evidence="1">
    <location>
        <begin position="566"/>
        <end position="821"/>
    </location>
</feature>
<organism evidence="2 3">
    <name type="scientific">Xylanibacter ruminicola</name>
    <name type="common">Prevotella ruminicola</name>
    <dbReference type="NCBI Taxonomy" id="839"/>
    <lineage>
        <taxon>Bacteria</taxon>
        <taxon>Pseudomonadati</taxon>
        <taxon>Bacteroidota</taxon>
        <taxon>Bacteroidia</taxon>
        <taxon>Bacteroidales</taxon>
        <taxon>Prevotellaceae</taxon>
        <taxon>Xylanibacter</taxon>
    </lineage>
</organism>
<proteinExistence type="predicted"/>
<protein>
    <recommendedName>
        <fullName evidence="1">PD-(D/E)XK endonuclease-like domain-containing protein</fullName>
    </recommendedName>
</protein>
<gene>
    <name evidence="2" type="ORF">PRMUPPPA20_08880</name>
</gene>
<dbReference type="InterPro" id="IPR038726">
    <property type="entry name" value="PDDEXK_AddAB-type"/>
</dbReference>
<dbReference type="AlphaFoldDB" id="A0AA37MNS5"/>
<accession>A0AA37MNS5</accession>
<evidence type="ECO:0000313" key="3">
    <source>
        <dbReference type="Proteomes" id="UP000887097"/>
    </source>
</evidence>
<evidence type="ECO:0000259" key="1">
    <source>
        <dbReference type="Pfam" id="PF12705"/>
    </source>
</evidence>